<dbReference type="RefSeq" id="WP_252848719.1">
    <property type="nucleotide sequence ID" value="NZ_BAPW01000012.1"/>
</dbReference>
<keyword evidence="1" id="KW-0732">Signal</keyword>
<accession>A0ABT1CGA2</accession>
<dbReference type="EMBL" id="JAMXQU010000002">
    <property type="protein sequence ID" value="MCO6159249.1"/>
    <property type="molecule type" value="Genomic_DNA"/>
</dbReference>
<organism evidence="2 3">
    <name type="scientific">Asaia lannensis NBRC 102526</name>
    <dbReference type="NCBI Taxonomy" id="1307926"/>
    <lineage>
        <taxon>Bacteria</taxon>
        <taxon>Pseudomonadati</taxon>
        <taxon>Pseudomonadota</taxon>
        <taxon>Alphaproteobacteria</taxon>
        <taxon>Acetobacterales</taxon>
        <taxon>Acetobacteraceae</taxon>
        <taxon>Asaia</taxon>
    </lineage>
</organism>
<evidence type="ECO:0000256" key="1">
    <source>
        <dbReference type="SAM" id="SignalP"/>
    </source>
</evidence>
<reference evidence="2 3" key="1">
    <citation type="submission" date="2022-06" db="EMBL/GenBank/DDBJ databases">
        <title>Whole-genome of Asaia lannensis strain LMG 27011T.</title>
        <authorList>
            <person name="Sombolestani A."/>
        </authorList>
    </citation>
    <scope>NUCLEOTIDE SEQUENCE [LARGE SCALE GENOMIC DNA]</scope>
    <source>
        <strain evidence="2 3">NBRC 102526</strain>
    </source>
</reference>
<evidence type="ECO:0000313" key="3">
    <source>
        <dbReference type="Proteomes" id="UP001523401"/>
    </source>
</evidence>
<feature type="chain" id="PRO_5046820527" description="DUF4412 domain-containing protein" evidence="1">
    <location>
        <begin position="28"/>
        <end position="200"/>
    </location>
</feature>
<protein>
    <recommendedName>
        <fullName evidence="4">DUF4412 domain-containing protein</fullName>
    </recommendedName>
</protein>
<keyword evidence="3" id="KW-1185">Reference proteome</keyword>
<name>A0ABT1CGA2_9PROT</name>
<comment type="caution">
    <text evidence="2">The sequence shown here is derived from an EMBL/GenBank/DDBJ whole genome shotgun (WGS) entry which is preliminary data.</text>
</comment>
<feature type="signal peptide" evidence="1">
    <location>
        <begin position="1"/>
        <end position="27"/>
    </location>
</feature>
<proteinExistence type="predicted"/>
<evidence type="ECO:0008006" key="4">
    <source>
        <dbReference type="Google" id="ProtNLM"/>
    </source>
</evidence>
<gene>
    <name evidence="2" type="ORF">NF685_04285</name>
</gene>
<evidence type="ECO:0000313" key="2">
    <source>
        <dbReference type="EMBL" id="MCO6159249.1"/>
    </source>
</evidence>
<sequence>MMSGSAFRVSLCVSALCLAGLSAQAQAAPPDDGATPYVTPRIDVDVTYEASGPDGRLYRQRMRWNAAHWQQRLDMETTGLMMLTDYRAHRLSVVDTHARTFTVSGAPDAQFAPPGSRAAGQWQRGAEETVAGQPCTHWTTTDTDGQTGDFCYDANGVLLSAQHDGTQVIKAISYAATPQGPEVFREPEGFKETKALKLDR</sequence>
<dbReference type="Proteomes" id="UP001523401">
    <property type="component" value="Unassembled WGS sequence"/>
</dbReference>